<sequence length="347" mass="38776">MNKIIRWAGGLACIVLAASCNDKLEIAAPYKNITVVYGLLDMTDSAHYIRIEKAFMDGNQSAVDMAKVPDSSFYNALTVSMKEFNAGGTLINTYALSRVNLDNEGYAKDTGAFFSTPNYAYKFKGLLNSGNTYRLMIYNTATGVMDSAETNVIDSNTASFGLTEWKLAAQTISFAREYTFDGDKLYQKTYTVNVPKNASVFQLYLRFNWVDSNIATHTSVAHSADFSTFYASGSNTLTVTNRDIYDFLRSTLGVPSDANQYRYFDSCDMILYAAGSEYKRYQELNQNTGGLTANEIKQQYTNIKGENVMGLFSTRAHVQKLQVPFSDDTKDSVAINRRTADLNIRFR</sequence>
<proteinExistence type="predicted"/>
<evidence type="ECO:0000313" key="2">
    <source>
        <dbReference type="Proteomes" id="UP001501410"/>
    </source>
</evidence>
<dbReference type="Proteomes" id="UP001501410">
    <property type="component" value="Unassembled WGS sequence"/>
</dbReference>
<dbReference type="EMBL" id="BAABEZ010000022">
    <property type="protein sequence ID" value="GAA4457332.1"/>
    <property type="molecule type" value="Genomic_DNA"/>
</dbReference>
<protein>
    <recommendedName>
        <fullName evidence="3">DUF4270 domain-containing protein</fullName>
    </recommendedName>
</protein>
<comment type="caution">
    <text evidence="1">The sequence shown here is derived from an EMBL/GenBank/DDBJ whole genome shotgun (WGS) entry which is preliminary data.</text>
</comment>
<gene>
    <name evidence="1" type="ORF">GCM10023092_24030</name>
</gene>
<dbReference type="RefSeq" id="WP_344827400.1">
    <property type="nucleotide sequence ID" value="NZ_BAABEZ010000022.1"/>
</dbReference>
<reference evidence="2" key="1">
    <citation type="journal article" date="2019" name="Int. J. Syst. Evol. Microbiol.">
        <title>The Global Catalogue of Microorganisms (GCM) 10K type strain sequencing project: providing services to taxonomists for standard genome sequencing and annotation.</title>
        <authorList>
            <consortium name="The Broad Institute Genomics Platform"/>
            <consortium name="The Broad Institute Genome Sequencing Center for Infectious Disease"/>
            <person name="Wu L."/>
            <person name="Ma J."/>
        </authorList>
    </citation>
    <scope>NUCLEOTIDE SEQUENCE [LARGE SCALE GENOMIC DNA]</scope>
    <source>
        <strain evidence="2">JCM 31921</strain>
    </source>
</reference>
<accession>A0ABP8N043</accession>
<dbReference type="PROSITE" id="PS51257">
    <property type="entry name" value="PROKAR_LIPOPROTEIN"/>
    <property type="match status" value="1"/>
</dbReference>
<name>A0ABP8N043_9BACT</name>
<evidence type="ECO:0000313" key="1">
    <source>
        <dbReference type="EMBL" id="GAA4457332.1"/>
    </source>
</evidence>
<organism evidence="1 2">
    <name type="scientific">Rurimicrobium arvi</name>
    <dbReference type="NCBI Taxonomy" id="2049916"/>
    <lineage>
        <taxon>Bacteria</taxon>
        <taxon>Pseudomonadati</taxon>
        <taxon>Bacteroidota</taxon>
        <taxon>Chitinophagia</taxon>
        <taxon>Chitinophagales</taxon>
        <taxon>Chitinophagaceae</taxon>
        <taxon>Rurimicrobium</taxon>
    </lineage>
</organism>
<keyword evidence="2" id="KW-1185">Reference proteome</keyword>
<evidence type="ECO:0008006" key="3">
    <source>
        <dbReference type="Google" id="ProtNLM"/>
    </source>
</evidence>